<dbReference type="RefSeq" id="WP_245858245.1">
    <property type="nucleotide sequence ID" value="NZ_PGEY01000001.1"/>
</dbReference>
<dbReference type="InterPro" id="IPR030191">
    <property type="entry name" value="CodB"/>
</dbReference>
<feature type="transmembrane region" description="Helical" evidence="1">
    <location>
        <begin position="258"/>
        <end position="282"/>
    </location>
</feature>
<gene>
    <name evidence="2" type="ORF">ATK23_0098</name>
</gene>
<keyword evidence="3" id="KW-1185">Reference proteome</keyword>
<evidence type="ECO:0000256" key="1">
    <source>
        <dbReference type="SAM" id="Phobius"/>
    </source>
</evidence>
<feature type="transmembrane region" description="Helical" evidence="1">
    <location>
        <begin position="341"/>
        <end position="359"/>
    </location>
</feature>
<feature type="transmembrane region" description="Helical" evidence="1">
    <location>
        <begin position="178"/>
        <end position="199"/>
    </location>
</feature>
<feature type="transmembrane region" description="Helical" evidence="1">
    <location>
        <begin position="71"/>
        <end position="90"/>
    </location>
</feature>
<organism evidence="2 3">
    <name type="scientific">Glutamicibacter mysorens</name>
    <dbReference type="NCBI Taxonomy" id="257984"/>
    <lineage>
        <taxon>Bacteria</taxon>
        <taxon>Bacillati</taxon>
        <taxon>Actinomycetota</taxon>
        <taxon>Actinomycetes</taxon>
        <taxon>Micrococcales</taxon>
        <taxon>Micrococcaceae</taxon>
        <taxon>Glutamicibacter</taxon>
    </lineage>
</organism>
<keyword evidence="1" id="KW-1133">Transmembrane helix</keyword>
<evidence type="ECO:0000313" key="3">
    <source>
        <dbReference type="Proteomes" id="UP000229263"/>
    </source>
</evidence>
<proteinExistence type="predicted"/>
<name>A0ABX4MUL6_9MICC</name>
<accession>A0ABX4MUL6</accession>
<feature type="transmembrane region" description="Helical" evidence="1">
    <location>
        <begin position="365"/>
        <end position="385"/>
    </location>
</feature>
<feature type="transmembrane region" description="Helical" evidence="1">
    <location>
        <begin position="46"/>
        <end position="65"/>
    </location>
</feature>
<keyword evidence="1" id="KW-0472">Membrane</keyword>
<sequence length="522" mass="57394">MKETHSYPVEFRTSLEDDPRVVEQQTKEDYTNHVVPKTARQSKGQIIGSWSSITSAMAFVSYGALAASIAGVVQAIIGLLLVVVAYSLLGRFSVAEAVRWGLNSTLISRRLFGVKGAAIVPLLVGISLFYYAVFEASIVAVALQAYFGVWDIRVWYGIVVLGMLPFMLGGIQTWLSKLNWVSLPIYFFGILGAVIVAASNVGWSGNWDAFDSAAEQSNVIPGWLAVFVLYMGIFVLFPETQDTARFAREADKTFHQNVTFGWVFYGIAFLFNGLAGIAIVGFSETGTEISESGVVQGVVNALGLFGLIVIIVSQVRINSANYYFASVNLERFIAHFTTKGISRRTWVFVLSVLVFLVMLTDVFSYISVALAWQAVLVVTLIAMMVTDRFMKSKETPEFRSARIKRFGAGFFVWIVSSGVGVVLLQMPNQLPTLSALAPLVSFALAVILYAFTQLTGMSSLKDVPSDAVREQIDDLWGTRVQCSECELSYVAIEMDTTDEQHRVLCLGCQNSVQTSELPSRKQ</sequence>
<feature type="transmembrane region" description="Helical" evidence="1">
    <location>
        <begin position="432"/>
        <end position="451"/>
    </location>
</feature>
<keyword evidence="1" id="KW-0812">Transmembrane</keyword>
<comment type="caution">
    <text evidence="2">The sequence shown here is derived from an EMBL/GenBank/DDBJ whole genome shotgun (WGS) entry which is preliminary data.</text>
</comment>
<feature type="transmembrane region" description="Helical" evidence="1">
    <location>
        <begin position="111"/>
        <end position="134"/>
    </location>
</feature>
<dbReference type="Gene3D" id="1.10.4160.10">
    <property type="entry name" value="Hydantoin permease"/>
    <property type="match status" value="1"/>
</dbReference>
<feature type="transmembrane region" description="Helical" evidence="1">
    <location>
        <begin position="219"/>
        <end position="237"/>
    </location>
</feature>
<reference evidence="2 3" key="1">
    <citation type="submission" date="2017-11" db="EMBL/GenBank/DDBJ databases">
        <title>Sequencing the genomes of 1000 actinobacteria strains.</title>
        <authorList>
            <person name="Klenk H.-P."/>
        </authorList>
    </citation>
    <scope>NUCLEOTIDE SEQUENCE [LARGE SCALE GENOMIC DNA]</scope>
    <source>
        <strain evidence="2 3">DSM 12798</strain>
    </source>
</reference>
<feature type="transmembrane region" description="Helical" evidence="1">
    <location>
        <begin position="154"/>
        <end position="171"/>
    </location>
</feature>
<evidence type="ECO:0000313" key="2">
    <source>
        <dbReference type="EMBL" id="PJJ42940.1"/>
    </source>
</evidence>
<protein>
    <submittedName>
        <fullName evidence="2">Purine-cytosine permease-like protein</fullName>
    </submittedName>
</protein>
<dbReference type="PANTHER" id="PTHR30569">
    <property type="entry name" value="CYTOSINE TRANSPORTER CODB"/>
    <property type="match status" value="1"/>
</dbReference>
<dbReference type="Proteomes" id="UP000229263">
    <property type="component" value="Unassembled WGS sequence"/>
</dbReference>
<feature type="transmembrane region" description="Helical" evidence="1">
    <location>
        <begin position="406"/>
        <end position="426"/>
    </location>
</feature>
<dbReference type="EMBL" id="PGEY01000001">
    <property type="protein sequence ID" value="PJJ42940.1"/>
    <property type="molecule type" value="Genomic_DNA"/>
</dbReference>
<dbReference type="PANTHER" id="PTHR30569:SF0">
    <property type="entry name" value="CYTOSINE PERMEASE"/>
    <property type="match status" value="1"/>
</dbReference>
<feature type="transmembrane region" description="Helical" evidence="1">
    <location>
        <begin position="294"/>
        <end position="312"/>
    </location>
</feature>